<evidence type="ECO:0000313" key="6">
    <source>
        <dbReference type="Proteomes" id="UP000034923"/>
    </source>
</evidence>
<dbReference type="AlphaFoldDB" id="A0A0G0EAJ6"/>
<proteinExistence type="predicted"/>
<dbReference type="Proteomes" id="UP000034923">
    <property type="component" value="Unassembled WGS sequence"/>
</dbReference>
<dbReference type="PANTHER" id="PTHR22990:SF15">
    <property type="entry name" value="F-BOX ONLY PROTEIN 10"/>
    <property type="match status" value="1"/>
</dbReference>
<accession>A0A0G0EAJ6</accession>
<keyword evidence="2" id="KW-0677">Repeat</keyword>
<dbReference type="PANTHER" id="PTHR22990">
    <property type="entry name" value="F-BOX ONLY PROTEIN"/>
    <property type="match status" value="1"/>
</dbReference>
<evidence type="ECO:0000313" key="5">
    <source>
        <dbReference type="EMBL" id="KKP72305.1"/>
    </source>
</evidence>
<protein>
    <recommendedName>
        <fullName evidence="4">Right handed beta helix domain-containing protein</fullName>
    </recommendedName>
</protein>
<name>A0A0G0EAJ6_9BACT</name>
<reference evidence="5 6" key="1">
    <citation type="journal article" date="2015" name="Nature">
        <title>rRNA introns, odd ribosomes, and small enigmatic genomes across a large radiation of phyla.</title>
        <authorList>
            <person name="Brown C.T."/>
            <person name="Hug L.A."/>
            <person name="Thomas B.C."/>
            <person name="Sharon I."/>
            <person name="Castelle C.J."/>
            <person name="Singh A."/>
            <person name="Wilkins M.J."/>
            <person name="Williams K.H."/>
            <person name="Banfield J.F."/>
        </authorList>
    </citation>
    <scope>NUCLEOTIDE SEQUENCE [LARGE SCALE GENOMIC DNA]</scope>
</reference>
<dbReference type="NCBIfam" id="TIGR03804">
    <property type="entry name" value="para_beta_helix"/>
    <property type="match status" value="1"/>
</dbReference>
<feature type="domain" description="Right handed beta helix" evidence="4">
    <location>
        <begin position="271"/>
        <end position="369"/>
    </location>
</feature>
<dbReference type="InterPro" id="IPR022441">
    <property type="entry name" value="Para_beta_helix_rpt-2"/>
</dbReference>
<comment type="caution">
    <text evidence="5">The sequence shown here is derived from an EMBL/GenBank/DDBJ whole genome shotgun (WGS) entry which is preliminary data.</text>
</comment>
<dbReference type="EMBL" id="LBQE01000010">
    <property type="protein sequence ID" value="KKP72305.1"/>
    <property type="molecule type" value="Genomic_DNA"/>
</dbReference>
<comment type="pathway">
    <text evidence="1">Protein modification; protein ubiquitination.</text>
</comment>
<gene>
    <name evidence="5" type="ORF">UR70_C0010G0002</name>
</gene>
<dbReference type="SMART" id="SM00710">
    <property type="entry name" value="PbH1"/>
    <property type="match status" value="9"/>
</dbReference>
<evidence type="ECO:0000256" key="1">
    <source>
        <dbReference type="ARBA" id="ARBA00004906"/>
    </source>
</evidence>
<organism evidence="5 6">
    <name type="scientific">Candidatus Nomurabacteria bacterium GW2011_GWB1_35_20</name>
    <dbReference type="NCBI Taxonomy" id="1618740"/>
    <lineage>
        <taxon>Bacteria</taxon>
        <taxon>Candidatus Nomuraibacteriota</taxon>
    </lineage>
</organism>
<dbReference type="InterPro" id="IPR039448">
    <property type="entry name" value="Beta_helix"/>
</dbReference>
<sequence>MFKKYIIILFSAVIILTTIPQRIEATSCGSANIRWAPSSNRVYVKGDVECTLTEIKQFGSGLIPLTLLDQTNKIWFLGANLFLQEGAKLILHGSPAGGDVDELRLKSNNLNSNNFVKISADWGTIDIDSTKITSWDENVSGPDTEYGQYKRAYIQVRSRLDTDGVTPHESRMDIKNSDVSYLGYNGAEAYGLSWKVLGGVFDGVGVFGDVVNNKIHNNYFGVYTYGAEAMTFVDNEVYENIKYGLDTHDDSDYLTIDGNNVHNNGSHGIICSQRCNNLTITNNTSSNNGGNGIMLHRNTNDSLIENNILYDNTDSGIAIFDSYRNTLKNNDAKRNKNGVRLSVGSSNNIIEDNNFSENSKYGMYFYKGRDLPTSGDGRIKSNTFKNNTINANVSVAIKIQQADSNIFEGNEFIGNTSYVAEIQDSNDNAFEKNTLIGNTFNYYYAKSNTANTIQNSNSFATKIGDTLSSMTITNSENAVYQNSKNIATVVYPFNSEIILNRSNAGSSVVSFNQLNFSATPTDESLVIKPIIWNIDGDFSKKWTAINGLSSSVTVTHIVGNLTPIVSYDVIVDGTLWNSFVANDSGEIIFDYTDIFQNTKTFEVKISL</sequence>
<dbReference type="Gene3D" id="2.160.20.10">
    <property type="entry name" value="Single-stranded right-handed beta-helix, Pectin lyase-like"/>
    <property type="match status" value="1"/>
</dbReference>
<dbReference type="SUPFAM" id="SSF51126">
    <property type="entry name" value="Pectin lyase-like"/>
    <property type="match status" value="2"/>
</dbReference>
<evidence type="ECO:0000256" key="2">
    <source>
        <dbReference type="ARBA" id="ARBA00022737"/>
    </source>
</evidence>
<dbReference type="InterPro" id="IPR006626">
    <property type="entry name" value="PbH1"/>
</dbReference>
<dbReference type="InterPro" id="IPR011050">
    <property type="entry name" value="Pectin_lyase_fold/virulence"/>
</dbReference>
<evidence type="ECO:0000256" key="3">
    <source>
        <dbReference type="ARBA" id="ARBA00022786"/>
    </source>
</evidence>
<dbReference type="Pfam" id="PF13229">
    <property type="entry name" value="Beta_helix"/>
    <property type="match status" value="1"/>
</dbReference>
<evidence type="ECO:0000259" key="4">
    <source>
        <dbReference type="Pfam" id="PF13229"/>
    </source>
</evidence>
<keyword evidence="3" id="KW-0833">Ubl conjugation pathway</keyword>
<dbReference type="InterPro" id="IPR051550">
    <property type="entry name" value="SCF-Subunits/Alg-Epimerases"/>
</dbReference>
<dbReference type="InterPro" id="IPR012334">
    <property type="entry name" value="Pectin_lyas_fold"/>
</dbReference>